<dbReference type="GO" id="GO:0042130">
    <property type="term" value="P:negative regulation of T cell proliferation"/>
    <property type="evidence" value="ECO:0007669"/>
    <property type="project" value="TreeGrafter"/>
</dbReference>
<dbReference type="InterPro" id="IPR013162">
    <property type="entry name" value="CD80_C2-set"/>
</dbReference>
<dbReference type="CDD" id="cd20947">
    <property type="entry name" value="IgV_PDl1"/>
    <property type="match status" value="1"/>
</dbReference>
<evidence type="ECO:0000256" key="17">
    <source>
        <dbReference type="ARBA" id="ARBA00079092"/>
    </source>
</evidence>
<dbReference type="InterPro" id="IPR036179">
    <property type="entry name" value="Ig-like_dom_sf"/>
</dbReference>
<dbReference type="GO" id="GO:0007166">
    <property type="term" value="P:cell surface receptor signaling pathway"/>
    <property type="evidence" value="ECO:0007669"/>
    <property type="project" value="TreeGrafter"/>
</dbReference>
<dbReference type="InterPro" id="IPR003599">
    <property type="entry name" value="Ig_sub"/>
</dbReference>
<dbReference type="Pfam" id="PF07686">
    <property type="entry name" value="V-set"/>
    <property type="match status" value="1"/>
</dbReference>
<organism evidence="21 22">
    <name type="scientific">Phocoena sinus</name>
    <name type="common">Vaquita</name>
    <dbReference type="NCBI Taxonomy" id="42100"/>
    <lineage>
        <taxon>Eukaryota</taxon>
        <taxon>Metazoa</taxon>
        <taxon>Chordata</taxon>
        <taxon>Craniata</taxon>
        <taxon>Vertebrata</taxon>
        <taxon>Euteleostomi</taxon>
        <taxon>Mammalia</taxon>
        <taxon>Eutheria</taxon>
        <taxon>Laurasiatheria</taxon>
        <taxon>Artiodactyla</taxon>
        <taxon>Whippomorpha</taxon>
        <taxon>Cetacea</taxon>
        <taxon>Odontoceti</taxon>
        <taxon>Phocoenidae</taxon>
        <taxon>Phocoena</taxon>
    </lineage>
</organism>
<comment type="subcellular location">
    <subcellularLocation>
        <location evidence="1">Cell membrane</location>
        <topology evidence="1">Single-pass type I membrane protein</topology>
    </subcellularLocation>
</comment>
<dbReference type="GO" id="GO:0031295">
    <property type="term" value="P:T cell costimulation"/>
    <property type="evidence" value="ECO:0007669"/>
    <property type="project" value="TreeGrafter"/>
</dbReference>
<comment type="subunit">
    <text evidence="15">Interacts with PDCD1.</text>
</comment>
<evidence type="ECO:0000313" key="21">
    <source>
        <dbReference type="Ensembl" id="ENSPSNP00000028381.1"/>
    </source>
</evidence>
<accession>A0A8C9CXP1</accession>
<gene>
    <name evidence="21" type="primary">CD274</name>
</gene>
<evidence type="ECO:0000256" key="4">
    <source>
        <dbReference type="ARBA" id="ARBA00022692"/>
    </source>
</evidence>
<dbReference type="SUPFAM" id="SSF48726">
    <property type="entry name" value="Immunoglobulin"/>
    <property type="match status" value="3"/>
</dbReference>
<dbReference type="GO" id="GO:0042102">
    <property type="term" value="P:positive regulation of T cell proliferation"/>
    <property type="evidence" value="ECO:0007669"/>
    <property type="project" value="TreeGrafter"/>
</dbReference>
<evidence type="ECO:0000256" key="15">
    <source>
        <dbReference type="ARBA" id="ARBA00064903"/>
    </source>
</evidence>
<keyword evidence="4 18" id="KW-0812">Transmembrane</keyword>
<evidence type="ECO:0000256" key="2">
    <source>
        <dbReference type="ARBA" id="ARBA00007591"/>
    </source>
</evidence>
<reference evidence="21" key="1">
    <citation type="submission" date="2019-08" db="EMBL/GenBank/DDBJ databases">
        <title>Phocoena sinus (Vaquita) genome, mPhoSin1, primary haplotype.</title>
        <authorList>
            <person name="Morin P."/>
            <person name="Mountcastle J."/>
            <person name="Fungtammasan C."/>
            <person name="Rhie A."/>
            <person name="Rojas-Bracho L."/>
            <person name="Smith C.R."/>
            <person name="Taylor B.L."/>
            <person name="Gulland F.M.D."/>
            <person name="Musser W."/>
            <person name="Houck M."/>
            <person name="Haase B."/>
            <person name="Paez S."/>
            <person name="Howe K."/>
            <person name="Torrance J."/>
            <person name="Formenti G."/>
            <person name="Phillippy A."/>
            <person name="Ryder O."/>
            <person name="Jarvis E.D."/>
            <person name="Fedrigo O."/>
        </authorList>
    </citation>
    <scope>NUCLEOTIDE SEQUENCE [LARGE SCALE GENOMIC DNA]</scope>
</reference>
<keyword evidence="5 19" id="KW-0732">Signal</keyword>
<feature type="transmembrane region" description="Helical" evidence="18">
    <location>
        <begin position="405"/>
        <end position="426"/>
    </location>
</feature>
<keyword evidence="14" id="KW-0393">Immunoglobulin domain</keyword>
<evidence type="ECO:0000256" key="8">
    <source>
        <dbReference type="ARBA" id="ARBA00022989"/>
    </source>
</evidence>
<evidence type="ECO:0000259" key="20">
    <source>
        <dbReference type="PROSITE" id="PS50835"/>
    </source>
</evidence>
<keyword evidence="3" id="KW-1003">Cell membrane</keyword>
<evidence type="ECO:0000256" key="14">
    <source>
        <dbReference type="ARBA" id="ARBA00023319"/>
    </source>
</evidence>
<evidence type="ECO:0000313" key="22">
    <source>
        <dbReference type="Proteomes" id="UP000694554"/>
    </source>
</evidence>
<evidence type="ECO:0000256" key="13">
    <source>
        <dbReference type="ARBA" id="ARBA00023180"/>
    </source>
</evidence>
<dbReference type="InterPro" id="IPR013106">
    <property type="entry name" value="Ig_V-set"/>
</dbReference>
<dbReference type="SMART" id="SM00409">
    <property type="entry name" value="IG"/>
    <property type="match status" value="2"/>
</dbReference>
<keyword evidence="7" id="KW-0391">Immunity</keyword>
<evidence type="ECO:0000256" key="1">
    <source>
        <dbReference type="ARBA" id="ARBA00004251"/>
    </source>
</evidence>
<keyword evidence="9" id="KW-1064">Adaptive immunity</keyword>
<dbReference type="InterPro" id="IPR051713">
    <property type="entry name" value="T-cell_Activation_Regulation"/>
</dbReference>
<dbReference type="FunFam" id="2.60.40.10:FF:001239">
    <property type="entry name" value="Programmed cell death 1 ligand 2"/>
    <property type="match status" value="1"/>
</dbReference>
<evidence type="ECO:0000256" key="18">
    <source>
        <dbReference type="SAM" id="Phobius"/>
    </source>
</evidence>
<dbReference type="CDD" id="cd20983">
    <property type="entry name" value="IgV_PD-L2"/>
    <property type="match status" value="1"/>
</dbReference>
<evidence type="ECO:0000256" key="3">
    <source>
        <dbReference type="ARBA" id="ARBA00022475"/>
    </source>
</evidence>
<keyword evidence="6" id="KW-0677">Repeat</keyword>
<feature type="signal peptide" evidence="19">
    <location>
        <begin position="1"/>
        <end position="18"/>
    </location>
</feature>
<dbReference type="GO" id="GO:0009897">
    <property type="term" value="C:external side of plasma membrane"/>
    <property type="evidence" value="ECO:0007669"/>
    <property type="project" value="TreeGrafter"/>
</dbReference>
<dbReference type="Proteomes" id="UP000694554">
    <property type="component" value="Chromosome 6"/>
</dbReference>
<dbReference type="FunFam" id="2.60.40.10:FF:001063">
    <property type="entry name" value="Programmed cell death ligand 1"/>
    <property type="match status" value="1"/>
</dbReference>
<name>A0A8C9CXP1_PHOSS</name>
<evidence type="ECO:0000256" key="6">
    <source>
        <dbReference type="ARBA" id="ARBA00022737"/>
    </source>
</evidence>
<dbReference type="AlphaFoldDB" id="A0A8C9CXP1"/>
<sequence length="456" mass="51072">MRIYSIFTFMAYCCLLKAFTITVPKDLYVVEYGSNVTLECRFPVDKQLNLLALVVYWEMEDKKIIQFVNGEEDLNVQHSSYNQRALLLKNQLPLGKAALQITDVKLQDAGIYCCLISYGGADYKRITLKVNALSLTSPSSSGAPHLIKLIRRPGLPSFGTAISDLLESLPCSHQGPQLYPVQNMFLLLLILSLGMPLHQTAAFFTVTVPKEMYTVDYGGNVTLECDFDTGGHVELGVLKASLQKVENDTTLLSERAILLEEQLPLGKALFHIPQVQVRDAGQYRCLIIYGIAWDYKYLTLKVKASYKKINTRNLKVPGTDEVELSCQAVGYPLAEVSWPNISVPTNTSHTKTSEGLYQVTSVLRLKPHPGRNFSCVFWNANMKELTSAIVDQGNLESPEIPPSSLLHIFILSFIIALIFIATTIVLRKRLCQKFYSGKGTTKRYVTTVRREVDRAI</sequence>
<dbReference type="InterPro" id="IPR013783">
    <property type="entry name" value="Ig-like_fold"/>
</dbReference>
<dbReference type="Gene3D" id="2.60.40.10">
    <property type="entry name" value="Immunoglobulins"/>
    <property type="match status" value="3"/>
</dbReference>
<keyword evidence="12" id="KW-0675">Receptor</keyword>
<reference evidence="21" key="3">
    <citation type="submission" date="2025-09" db="UniProtKB">
        <authorList>
            <consortium name="Ensembl"/>
        </authorList>
    </citation>
    <scope>IDENTIFICATION</scope>
</reference>
<dbReference type="PANTHER" id="PTHR25466:SF1">
    <property type="entry name" value="PROGRAMMED CELL DEATH 1 LIGAND 2"/>
    <property type="match status" value="1"/>
</dbReference>
<keyword evidence="11" id="KW-1015">Disulfide bond</keyword>
<dbReference type="GO" id="GO:0071222">
    <property type="term" value="P:cellular response to lipopolysaccharide"/>
    <property type="evidence" value="ECO:0007669"/>
    <property type="project" value="TreeGrafter"/>
</dbReference>
<evidence type="ECO:0000256" key="5">
    <source>
        <dbReference type="ARBA" id="ARBA00022729"/>
    </source>
</evidence>
<evidence type="ECO:0000256" key="10">
    <source>
        <dbReference type="ARBA" id="ARBA00023136"/>
    </source>
</evidence>
<dbReference type="Pfam" id="PF08205">
    <property type="entry name" value="C2-set_2"/>
    <property type="match status" value="1"/>
</dbReference>
<reference evidence="21" key="2">
    <citation type="submission" date="2025-08" db="UniProtKB">
        <authorList>
            <consortium name="Ensembl"/>
        </authorList>
    </citation>
    <scope>IDENTIFICATION</scope>
</reference>
<dbReference type="PANTHER" id="PTHR25466">
    <property type="entry name" value="T-LYMPHOCYTE ACTIVATION ANTIGEN"/>
    <property type="match status" value="1"/>
</dbReference>
<protein>
    <recommendedName>
        <fullName evidence="16">Programmed cell death 1 ligand 2</fullName>
    </recommendedName>
    <alternativeName>
        <fullName evidence="17">Butyrophilin B7-DC</fullName>
    </alternativeName>
</protein>
<keyword evidence="8 18" id="KW-1133">Transmembrane helix</keyword>
<dbReference type="GeneTree" id="ENSGT00940000161373"/>
<comment type="similarity">
    <text evidence="2">Belongs to the immunoglobulin superfamily. BTN/MOG family.</text>
</comment>
<evidence type="ECO:0000256" key="7">
    <source>
        <dbReference type="ARBA" id="ARBA00022859"/>
    </source>
</evidence>
<evidence type="ECO:0000256" key="12">
    <source>
        <dbReference type="ARBA" id="ARBA00023170"/>
    </source>
</evidence>
<dbReference type="FunFam" id="2.60.40.10:FF:001078">
    <property type="entry name" value="Programmed cell death 1 ligand 2"/>
    <property type="match status" value="1"/>
</dbReference>
<evidence type="ECO:0000256" key="16">
    <source>
        <dbReference type="ARBA" id="ARBA00070412"/>
    </source>
</evidence>
<dbReference type="Ensembl" id="ENSPSNT00000031868.1">
    <property type="protein sequence ID" value="ENSPSNP00000028381.1"/>
    <property type="gene ID" value="ENSPSNG00000020589.1"/>
</dbReference>
<feature type="domain" description="Ig-like" evidence="20">
    <location>
        <begin position="33"/>
        <end position="127"/>
    </location>
</feature>
<evidence type="ECO:0000256" key="19">
    <source>
        <dbReference type="SAM" id="SignalP"/>
    </source>
</evidence>
<feature type="chain" id="PRO_5033984861" description="Programmed cell death 1 ligand 2" evidence="19">
    <location>
        <begin position="19"/>
        <end position="456"/>
    </location>
</feature>
<dbReference type="PROSITE" id="PS50835">
    <property type="entry name" value="IG_LIKE"/>
    <property type="match status" value="2"/>
</dbReference>
<dbReference type="GO" id="GO:0002250">
    <property type="term" value="P:adaptive immune response"/>
    <property type="evidence" value="ECO:0007669"/>
    <property type="project" value="UniProtKB-KW"/>
</dbReference>
<dbReference type="InterPro" id="IPR007110">
    <property type="entry name" value="Ig-like_dom"/>
</dbReference>
<evidence type="ECO:0000256" key="11">
    <source>
        <dbReference type="ARBA" id="ARBA00023157"/>
    </source>
</evidence>
<feature type="domain" description="Ig-like" evidence="20">
    <location>
        <begin position="318"/>
        <end position="386"/>
    </location>
</feature>
<evidence type="ECO:0000256" key="9">
    <source>
        <dbReference type="ARBA" id="ARBA00023130"/>
    </source>
</evidence>
<keyword evidence="13" id="KW-0325">Glycoprotein</keyword>
<proteinExistence type="inferred from homology"/>
<keyword evidence="10 18" id="KW-0472">Membrane</keyword>
<keyword evidence="22" id="KW-1185">Reference proteome</keyword>